<dbReference type="GO" id="GO:0006355">
    <property type="term" value="P:regulation of DNA-templated transcription"/>
    <property type="evidence" value="ECO:0007669"/>
    <property type="project" value="InterPro"/>
</dbReference>
<accession>A0A7X5UZC5</accession>
<keyword evidence="4" id="KW-1185">Reference proteome</keyword>
<reference evidence="3 4" key="1">
    <citation type="submission" date="2020-03" db="EMBL/GenBank/DDBJ databases">
        <title>Genomic Encyclopedia of Type Strains, Phase IV (KMG-IV): sequencing the most valuable type-strain genomes for metagenomic binning, comparative biology and taxonomic classification.</title>
        <authorList>
            <person name="Goeker M."/>
        </authorList>
    </citation>
    <scope>NUCLEOTIDE SEQUENCE [LARGE SCALE GENOMIC DNA]</scope>
    <source>
        <strain evidence="3 4">DSM 4733</strain>
    </source>
</reference>
<dbReference type="PANTHER" id="PTHR34109:SF1">
    <property type="entry name" value="VOC DOMAIN-CONTAINING PROTEIN"/>
    <property type="match status" value="1"/>
</dbReference>
<dbReference type="Proteomes" id="UP000564677">
    <property type="component" value="Unassembled WGS sequence"/>
</dbReference>
<evidence type="ECO:0000313" key="4">
    <source>
        <dbReference type="Proteomes" id="UP000564677"/>
    </source>
</evidence>
<dbReference type="InterPro" id="IPR016032">
    <property type="entry name" value="Sig_transdc_resp-reg_C-effctor"/>
</dbReference>
<proteinExistence type="predicted"/>
<dbReference type="Pfam" id="PF00196">
    <property type="entry name" value="GerE"/>
    <property type="match status" value="1"/>
</dbReference>
<dbReference type="AlphaFoldDB" id="A0A7X5UZC5"/>
<evidence type="ECO:0000313" key="3">
    <source>
        <dbReference type="EMBL" id="NIJ64986.1"/>
    </source>
</evidence>
<gene>
    <name evidence="3" type="ORF">FHR20_001917</name>
</gene>
<protein>
    <submittedName>
        <fullName evidence="3">Putative glyoxalase superfamily protein PhnB/DNA-binding CsgD family transcriptional regulator</fullName>
    </submittedName>
</protein>
<keyword evidence="3" id="KW-0238">DNA-binding</keyword>
<dbReference type="Gene3D" id="3.30.720.110">
    <property type="match status" value="1"/>
</dbReference>
<dbReference type="PROSITE" id="PS50043">
    <property type="entry name" value="HTH_LUXR_2"/>
    <property type="match status" value="1"/>
</dbReference>
<dbReference type="GO" id="GO:0003677">
    <property type="term" value="F:DNA binding"/>
    <property type="evidence" value="ECO:0007669"/>
    <property type="project" value="UniProtKB-KW"/>
</dbReference>
<dbReference type="SMART" id="SM00421">
    <property type="entry name" value="HTH_LUXR"/>
    <property type="match status" value="1"/>
</dbReference>
<dbReference type="SUPFAM" id="SSF54593">
    <property type="entry name" value="Glyoxalase/Bleomycin resistance protein/Dihydroxybiphenyl dioxygenase"/>
    <property type="match status" value="1"/>
</dbReference>
<dbReference type="InterPro" id="IPR036388">
    <property type="entry name" value="WH-like_DNA-bd_sf"/>
</dbReference>
<dbReference type="InterPro" id="IPR029068">
    <property type="entry name" value="Glyas_Bleomycin-R_OHBP_Dase"/>
</dbReference>
<organism evidence="3 4">
    <name type="scientific">Sphingomonas leidyi</name>
    <dbReference type="NCBI Taxonomy" id="68569"/>
    <lineage>
        <taxon>Bacteria</taxon>
        <taxon>Pseudomonadati</taxon>
        <taxon>Pseudomonadota</taxon>
        <taxon>Alphaproteobacteria</taxon>
        <taxon>Sphingomonadales</taxon>
        <taxon>Sphingomonadaceae</taxon>
        <taxon>Sphingomonas</taxon>
    </lineage>
</organism>
<dbReference type="Gene3D" id="3.30.720.120">
    <property type="match status" value="1"/>
</dbReference>
<comment type="caution">
    <text evidence="3">The sequence shown here is derived from an EMBL/GenBank/DDBJ whole genome shotgun (WGS) entry which is preliminary data.</text>
</comment>
<evidence type="ECO:0000259" key="2">
    <source>
        <dbReference type="PROSITE" id="PS50043"/>
    </source>
</evidence>
<dbReference type="CDD" id="cd06170">
    <property type="entry name" value="LuxR_C_like"/>
    <property type="match status" value="1"/>
</dbReference>
<dbReference type="PANTHER" id="PTHR34109">
    <property type="entry name" value="BNAUNNG04460D PROTEIN-RELATED"/>
    <property type="match status" value="1"/>
</dbReference>
<evidence type="ECO:0000256" key="1">
    <source>
        <dbReference type="SAM" id="MobiDB-lite"/>
    </source>
</evidence>
<name>A0A7X5UZC5_9SPHN</name>
<dbReference type="Gene3D" id="1.10.10.10">
    <property type="entry name" value="Winged helix-like DNA-binding domain superfamily/Winged helix DNA-binding domain"/>
    <property type="match status" value="1"/>
</dbReference>
<dbReference type="RefSeq" id="WP_167299275.1">
    <property type="nucleotide sequence ID" value="NZ_JAASQV010000001.1"/>
</dbReference>
<feature type="region of interest" description="Disordered" evidence="1">
    <location>
        <begin position="71"/>
        <end position="100"/>
    </location>
</feature>
<feature type="domain" description="HTH luxR-type" evidence="2">
    <location>
        <begin position="9"/>
        <end position="74"/>
    </location>
</feature>
<dbReference type="InterPro" id="IPR000792">
    <property type="entry name" value="Tscrpt_reg_LuxR_C"/>
</dbReference>
<dbReference type="EMBL" id="JAASQV010000001">
    <property type="protein sequence ID" value="NIJ64986.1"/>
    <property type="molecule type" value="Genomic_DNA"/>
</dbReference>
<sequence>MTDHRPRGRPAHPDILTPGEWRVAKAARFGMTNRQIAERFEIGVEAVKFHIANILLKLEMARRQDLLDWPGMPADAQAPREAGMREPMAEGSGTGSKASPLVPPGFTRVFPYLFVENARAYLGFLEEGLDGEIIDIHAARDGTVLNAHVRFGDTTIMVSEAARGRAVTYMTLYLYVADADAAMARGLAAGGTEVSPVGFRPYGERQGGLGDPSGNVWWLSQRLAPGGY</sequence>
<dbReference type="SUPFAM" id="SSF46894">
    <property type="entry name" value="C-terminal effector domain of the bipartite response regulators"/>
    <property type="match status" value="1"/>
</dbReference>